<comment type="caution">
    <text evidence="1">The sequence shown here is derived from an EMBL/GenBank/DDBJ whole genome shotgun (WGS) entry which is preliminary data.</text>
</comment>
<accession>A0ABP8L5H9</accession>
<proteinExistence type="predicted"/>
<dbReference type="Proteomes" id="UP001501788">
    <property type="component" value="Unassembled WGS sequence"/>
</dbReference>
<organism evidence="1 2">
    <name type="scientific">Acidovorax lacteus</name>
    <dbReference type="NCBI Taxonomy" id="1924988"/>
    <lineage>
        <taxon>Bacteria</taxon>
        <taxon>Pseudomonadati</taxon>
        <taxon>Pseudomonadota</taxon>
        <taxon>Betaproteobacteria</taxon>
        <taxon>Burkholderiales</taxon>
        <taxon>Comamonadaceae</taxon>
        <taxon>Acidovorax</taxon>
    </lineage>
</organism>
<gene>
    <name evidence="1" type="ORF">GCM10023090_13880</name>
</gene>
<name>A0ABP8L5H9_9BURK</name>
<dbReference type="SUPFAM" id="SSF54427">
    <property type="entry name" value="NTF2-like"/>
    <property type="match status" value="1"/>
</dbReference>
<dbReference type="EMBL" id="BAABEX010000008">
    <property type="protein sequence ID" value="GAA4422609.1"/>
    <property type="molecule type" value="Genomic_DNA"/>
</dbReference>
<evidence type="ECO:0000313" key="2">
    <source>
        <dbReference type="Proteomes" id="UP001501788"/>
    </source>
</evidence>
<protein>
    <recommendedName>
        <fullName evidence="3">Nuclear transport factor 2 family protein</fullName>
    </recommendedName>
</protein>
<sequence>MTHATIDRPATTSPETASRPAIDLALLAFASGDVAALLAQISDDVDFRIDHYQDATDTGWQRAANKAELLVVLQRLAVDVFPRGTRVLQLHSQPLGNGWALTRFQQQFFYGVQQREVESLTWIVSHTRDGQVDYFRENVTTITPV</sequence>
<evidence type="ECO:0000313" key="1">
    <source>
        <dbReference type="EMBL" id="GAA4422609.1"/>
    </source>
</evidence>
<reference evidence="2" key="1">
    <citation type="journal article" date="2019" name="Int. J. Syst. Evol. Microbiol.">
        <title>The Global Catalogue of Microorganisms (GCM) 10K type strain sequencing project: providing services to taxonomists for standard genome sequencing and annotation.</title>
        <authorList>
            <consortium name="The Broad Institute Genomics Platform"/>
            <consortium name="The Broad Institute Genome Sequencing Center for Infectious Disease"/>
            <person name="Wu L."/>
            <person name="Ma J."/>
        </authorList>
    </citation>
    <scope>NUCLEOTIDE SEQUENCE [LARGE SCALE GENOMIC DNA]</scope>
    <source>
        <strain evidence="2">JCM 31890</strain>
    </source>
</reference>
<keyword evidence="2" id="KW-1185">Reference proteome</keyword>
<evidence type="ECO:0008006" key="3">
    <source>
        <dbReference type="Google" id="ProtNLM"/>
    </source>
</evidence>
<dbReference type="RefSeq" id="WP_345062597.1">
    <property type="nucleotide sequence ID" value="NZ_BAABEX010000008.1"/>
</dbReference>
<dbReference type="InterPro" id="IPR032710">
    <property type="entry name" value="NTF2-like_dom_sf"/>
</dbReference>